<dbReference type="EMBL" id="CATOUU010000709">
    <property type="protein sequence ID" value="CAI9942963.1"/>
    <property type="molecule type" value="Genomic_DNA"/>
</dbReference>
<sequence>MYTTLPTYLNFKLTLKQTQRGCLGHANLQCMIINSVYQLKQQAIAIAAKHKIQLQYPRLRLKQNKHQKQSDYALLTEFNCADLLSKTWVAGNYSDDAQFQIFVFTSEKPKFIIYQALQRLNELRGVEIILNKERFDKFKQLILK</sequence>
<reference evidence="2 3" key="2">
    <citation type="submission" date="2024-07" db="EMBL/GenBank/DDBJ databases">
        <authorList>
            <person name="Akdeniz Z."/>
        </authorList>
    </citation>
    <scope>NUCLEOTIDE SEQUENCE [LARGE SCALE GENOMIC DNA]</scope>
</reference>
<accession>A0AA86PSX2</accession>
<keyword evidence="3" id="KW-1185">Reference proteome</keyword>
<dbReference type="AlphaFoldDB" id="A0AA86PSX2"/>
<evidence type="ECO:0000313" key="1">
    <source>
        <dbReference type="EMBL" id="CAI9942963.1"/>
    </source>
</evidence>
<gene>
    <name evidence="1" type="ORF">HINF_LOCUS30608</name>
    <name evidence="2" type="ORF">HINF_LOCUS53772</name>
</gene>
<name>A0AA86PSX2_9EUKA</name>
<dbReference type="EMBL" id="CAXDID020000275">
    <property type="protein sequence ID" value="CAL6068999.1"/>
    <property type="molecule type" value="Genomic_DNA"/>
</dbReference>
<comment type="caution">
    <text evidence="1">The sequence shown here is derived from an EMBL/GenBank/DDBJ whole genome shotgun (WGS) entry which is preliminary data.</text>
</comment>
<dbReference type="Proteomes" id="UP001642409">
    <property type="component" value="Unassembled WGS sequence"/>
</dbReference>
<organism evidence="1">
    <name type="scientific">Hexamita inflata</name>
    <dbReference type="NCBI Taxonomy" id="28002"/>
    <lineage>
        <taxon>Eukaryota</taxon>
        <taxon>Metamonada</taxon>
        <taxon>Diplomonadida</taxon>
        <taxon>Hexamitidae</taxon>
        <taxon>Hexamitinae</taxon>
        <taxon>Hexamita</taxon>
    </lineage>
</organism>
<evidence type="ECO:0000313" key="2">
    <source>
        <dbReference type="EMBL" id="CAL6068999.1"/>
    </source>
</evidence>
<reference evidence="1" key="1">
    <citation type="submission" date="2023-06" db="EMBL/GenBank/DDBJ databases">
        <authorList>
            <person name="Kurt Z."/>
        </authorList>
    </citation>
    <scope>NUCLEOTIDE SEQUENCE</scope>
</reference>
<protein>
    <submittedName>
        <fullName evidence="2">Hypothetical_protein</fullName>
    </submittedName>
</protein>
<proteinExistence type="predicted"/>
<evidence type="ECO:0000313" key="3">
    <source>
        <dbReference type="Proteomes" id="UP001642409"/>
    </source>
</evidence>